<feature type="compositionally biased region" description="Acidic residues" evidence="1">
    <location>
        <begin position="257"/>
        <end position="276"/>
    </location>
</feature>
<evidence type="ECO:0000313" key="2">
    <source>
        <dbReference type="EMBL" id="MDM5264771.1"/>
    </source>
</evidence>
<dbReference type="Pfam" id="PF03837">
    <property type="entry name" value="RecT"/>
    <property type="match status" value="1"/>
</dbReference>
<evidence type="ECO:0000256" key="1">
    <source>
        <dbReference type="SAM" id="MobiDB-lite"/>
    </source>
</evidence>
<organism evidence="2 3">
    <name type="scientific">Sulfurovum xiamenensis</name>
    <dbReference type="NCBI Taxonomy" id="3019066"/>
    <lineage>
        <taxon>Bacteria</taxon>
        <taxon>Pseudomonadati</taxon>
        <taxon>Campylobacterota</taxon>
        <taxon>Epsilonproteobacteria</taxon>
        <taxon>Campylobacterales</taxon>
        <taxon>Sulfurovaceae</taxon>
        <taxon>Sulfurovum</taxon>
    </lineage>
</organism>
<dbReference type="EMBL" id="JAQIBC010000015">
    <property type="protein sequence ID" value="MDM5264771.1"/>
    <property type="molecule type" value="Genomic_DNA"/>
</dbReference>
<evidence type="ECO:0000313" key="3">
    <source>
        <dbReference type="Proteomes" id="UP001169066"/>
    </source>
</evidence>
<dbReference type="InterPro" id="IPR018330">
    <property type="entry name" value="RecT_fam"/>
</dbReference>
<comment type="caution">
    <text evidence="2">The sequence shown here is derived from an EMBL/GenBank/DDBJ whole genome shotgun (WGS) entry which is preliminary data.</text>
</comment>
<protein>
    <submittedName>
        <fullName evidence="2">Recombinase RecT</fullName>
    </submittedName>
</protein>
<keyword evidence="3" id="KW-1185">Reference proteome</keyword>
<sequence length="276" mass="30838">MSALTERKQQVTAFLGSQDITNRITALFQKDDKKAEKFKATIVNIALDSSLSTCTVPSILKSALDIAELELPLAKGLGQAYIVKYKKDAQPVIGYKGWLALAERSGKSVKAKPVFTCDEFAMEDNGFDETITFKPNFDERKDYDPKWVNENLKGVLVAVRDNNSGIVSNTFVSFGKINQLAGKSPSKNSSFSPYSEWNLEMYQAKAIKYVLSKTPMSEVVGRAVEVDNQADIKRIEENKQHDGFNLNQMMQKHEETEYSGEFDAEVEETDTGESSQ</sequence>
<proteinExistence type="predicted"/>
<gene>
    <name evidence="2" type="ORF">PF327_11250</name>
</gene>
<dbReference type="RefSeq" id="WP_289402652.1">
    <property type="nucleotide sequence ID" value="NZ_JAQIBC010000015.1"/>
</dbReference>
<name>A0ABT7QUM3_9BACT</name>
<dbReference type="Proteomes" id="UP001169066">
    <property type="component" value="Unassembled WGS sequence"/>
</dbReference>
<reference evidence="2" key="1">
    <citation type="submission" date="2023-01" db="EMBL/GenBank/DDBJ databases">
        <title>Sulfurovum sp. XTW-4 genome assembly.</title>
        <authorList>
            <person name="Wang J."/>
        </authorList>
    </citation>
    <scope>NUCLEOTIDE SEQUENCE</scope>
    <source>
        <strain evidence="2">XTW-4</strain>
    </source>
</reference>
<dbReference type="InterPro" id="IPR004590">
    <property type="entry name" value="ssDNA_annealing_RecT"/>
</dbReference>
<feature type="region of interest" description="Disordered" evidence="1">
    <location>
        <begin position="251"/>
        <end position="276"/>
    </location>
</feature>
<accession>A0ABT7QUM3</accession>
<dbReference type="NCBIfam" id="TIGR00616">
    <property type="entry name" value="rect"/>
    <property type="match status" value="1"/>
</dbReference>